<dbReference type="SUPFAM" id="SSF52540">
    <property type="entry name" value="P-loop containing nucleoside triphosphate hydrolases"/>
    <property type="match status" value="1"/>
</dbReference>
<reference evidence="4 5" key="1">
    <citation type="submission" date="2016-11" db="EMBL/GenBank/DDBJ databases">
        <authorList>
            <person name="Jaros S."/>
            <person name="Januszkiewicz K."/>
            <person name="Wedrychowicz H."/>
        </authorList>
    </citation>
    <scope>NUCLEOTIDE SEQUENCE [LARGE SCALE GENOMIC DNA]</scope>
    <source>
        <strain evidence="4 5">IBRC-M 10683</strain>
    </source>
</reference>
<dbReference type="STRING" id="930117.SAMN05216225_104915"/>
<name>A0A1M5LPK1_9BACI</name>
<proteinExistence type="predicted"/>
<dbReference type="AlphaFoldDB" id="A0A1M5LPK1"/>
<gene>
    <name evidence="4" type="ORF">SAMN05216225_104915</name>
</gene>
<dbReference type="PANTHER" id="PTHR41259">
    <property type="entry name" value="DOUBLE-STRAND BREAK REPAIR RAD50 ATPASE, PUTATIVE-RELATED"/>
    <property type="match status" value="1"/>
</dbReference>
<evidence type="ECO:0000256" key="2">
    <source>
        <dbReference type="SAM" id="Phobius"/>
    </source>
</evidence>
<dbReference type="InterPro" id="IPR038734">
    <property type="entry name" value="YhaN_AAA"/>
</dbReference>
<feature type="domain" description="YhaN AAA" evidence="3">
    <location>
        <begin position="1"/>
        <end position="199"/>
    </location>
</feature>
<dbReference type="OrthoDB" id="9764467at2"/>
<dbReference type="Pfam" id="PF13514">
    <property type="entry name" value="AAA_27"/>
    <property type="match status" value="1"/>
</dbReference>
<dbReference type="EMBL" id="FQVW01000049">
    <property type="protein sequence ID" value="SHG67072.1"/>
    <property type="molecule type" value="Genomic_DNA"/>
</dbReference>
<evidence type="ECO:0000259" key="3">
    <source>
        <dbReference type="Pfam" id="PF13514"/>
    </source>
</evidence>
<feature type="coiled-coil region" evidence="1">
    <location>
        <begin position="287"/>
        <end position="446"/>
    </location>
</feature>
<feature type="transmembrane region" description="Helical" evidence="2">
    <location>
        <begin position="467"/>
        <end position="486"/>
    </location>
</feature>
<accession>A0A1M5LPK1</accession>
<protein>
    <submittedName>
        <fullName evidence="4">Uncharacterized protein YhaN</fullName>
    </submittedName>
</protein>
<evidence type="ECO:0000313" key="4">
    <source>
        <dbReference type="EMBL" id="SHG67072.1"/>
    </source>
</evidence>
<evidence type="ECO:0000256" key="1">
    <source>
        <dbReference type="SAM" id="Coils"/>
    </source>
</evidence>
<keyword evidence="2" id="KW-0812">Transmembrane</keyword>
<feature type="coiled-coil region" evidence="1">
    <location>
        <begin position="670"/>
        <end position="811"/>
    </location>
</feature>
<dbReference type="Gene3D" id="3.40.50.300">
    <property type="entry name" value="P-loop containing nucleotide triphosphate hydrolases"/>
    <property type="match status" value="2"/>
</dbReference>
<keyword evidence="1" id="KW-0175">Coiled coil</keyword>
<keyword evidence="5" id="KW-1185">Reference proteome</keyword>
<feature type="transmembrane region" description="Helical" evidence="2">
    <location>
        <begin position="492"/>
        <end position="510"/>
    </location>
</feature>
<keyword evidence="2" id="KW-0472">Membrane</keyword>
<dbReference type="Proteomes" id="UP000183988">
    <property type="component" value="Unassembled WGS sequence"/>
</dbReference>
<feature type="coiled-coil region" evidence="1">
    <location>
        <begin position="188"/>
        <end position="239"/>
    </location>
</feature>
<dbReference type="InterPro" id="IPR027417">
    <property type="entry name" value="P-loop_NTPase"/>
</dbReference>
<dbReference type="RefSeq" id="WP_072891684.1">
    <property type="nucleotide sequence ID" value="NZ_FQVW01000049.1"/>
</dbReference>
<evidence type="ECO:0000313" key="5">
    <source>
        <dbReference type="Proteomes" id="UP000183988"/>
    </source>
</evidence>
<dbReference type="PANTHER" id="PTHR41259:SF1">
    <property type="entry name" value="DOUBLE-STRAND BREAK REPAIR RAD50 ATPASE, PUTATIVE-RELATED"/>
    <property type="match status" value="1"/>
</dbReference>
<organism evidence="4 5">
    <name type="scientific">Ornithinibacillus halophilus</name>
    <dbReference type="NCBI Taxonomy" id="930117"/>
    <lineage>
        <taxon>Bacteria</taxon>
        <taxon>Bacillati</taxon>
        <taxon>Bacillota</taxon>
        <taxon>Bacilli</taxon>
        <taxon>Bacillales</taxon>
        <taxon>Bacillaceae</taxon>
        <taxon>Ornithinibacillus</taxon>
    </lineage>
</organism>
<sequence length="991" mass="116804">MKLKKATIYGFGKWVDFTIDFTDESFISIYGENESGKSSIQRFIMFMLFGLPPKKRAFYRPKTSSKMGGRLTLIDPTIGEFTIERFDDKWNGAAVCYTEDGQYDEKWLKDLLSGINRKMYESIYTFSALDLNQIQSMKEEDIGEVLFSIGLTGSTQIYSLEKKLEQDISELFKPTGKKPTINLQLNKIKELHHQLIEKKNDESKYEEKKYSYEQILNSIELLKGTIKSKKETLLTLEKQMQALPSLYDFISYQNELHNLPKSSSFPEDGINRLQHLKENMIPLTSEKKLLLTNEQKYKKEIEQLQYEIDRLIPFEEEAKSFQGSYSAYREHLVESNQLQESIQKHEQQIQTELQALNIGLTVHDMESLELPFHLEQTWNDLRKKKEQLSLEKEKLTEEKKILNNKQHVLENQIYEVKQKRYPQNEIEKLKKILDKYQENKMLEKLQEETIAKQEKWKKDKLASSKKSSIYLSISLILAISFGLLAYVTDQTLLMSVSIGIIVLGVGQWIWNRNSMKDMEKMISPSTVITPKTTMTEQEKYEVEKVVRDDKDLSQQYEDLQNQKRNNDLQEIQWDEKNTIFLEKEKNLKFTIDEQREGYPFLQNLDVVYWPELYQSLKGIIRIQHQQTELGKRLTKVNKSLARFSDNLQSFMNNMLSISEQKNVDVLMEHINNTVSELNKKKDNIAHYEELMDENQEQLLKINQQMNEFEIEANRLFQAANVHTEEEFYKKARELSRRQELQEACENIRNQYSTYFSEDEWNQLINRLPKESTLKLSLNETKSDSDQLELELEEKRQQLANLKIELENLESAENYSKSLHEFEMEQEYLNQLAKKWAIHQTAKQALIETRNEYRDKYLSKVMELTSKYFQYLTDGAYKRVHPPENGNLFRVESSEQIHFEVNELSQGTINQLYVALRIAISEIMSKETRLPFIIDDAFVHFDKSRTKLIIDLLRELANDNQVILFTCKKEVKDFFSPQNSINLTTLVPLTGK</sequence>
<keyword evidence="2" id="KW-1133">Transmembrane helix</keyword>